<evidence type="ECO:0000313" key="2">
    <source>
        <dbReference type="EMBL" id="JAD99273.1"/>
    </source>
</evidence>
<keyword evidence="1" id="KW-1133">Transmembrane helix</keyword>
<sequence>MFHLHKEVIKILEHFGLVQIFLGANHQPFFSYYILFPVLFCSARYTNGHHSMITERKGAPANKIMTFF</sequence>
<evidence type="ECO:0000256" key="1">
    <source>
        <dbReference type="SAM" id="Phobius"/>
    </source>
</evidence>
<dbReference type="EMBL" id="GBRH01198622">
    <property type="protein sequence ID" value="JAD99273.1"/>
    <property type="molecule type" value="Transcribed_RNA"/>
</dbReference>
<reference evidence="2" key="1">
    <citation type="submission" date="2014-09" db="EMBL/GenBank/DDBJ databases">
        <authorList>
            <person name="Magalhaes I.L.F."/>
            <person name="Oliveira U."/>
            <person name="Santos F.R."/>
            <person name="Vidigal T.H.D.A."/>
            <person name="Brescovit A.D."/>
            <person name="Santos A.J."/>
        </authorList>
    </citation>
    <scope>NUCLEOTIDE SEQUENCE</scope>
    <source>
        <tissue evidence="2">Shoot tissue taken approximately 20 cm above the soil surface</tissue>
    </source>
</reference>
<proteinExistence type="predicted"/>
<keyword evidence="1" id="KW-0812">Transmembrane</keyword>
<accession>A0A0A9EJT7</accession>
<protein>
    <submittedName>
        <fullName evidence="2">Uncharacterized protein</fullName>
    </submittedName>
</protein>
<dbReference type="AlphaFoldDB" id="A0A0A9EJT7"/>
<keyword evidence="1" id="KW-0472">Membrane</keyword>
<feature type="transmembrane region" description="Helical" evidence="1">
    <location>
        <begin position="29"/>
        <end position="47"/>
    </location>
</feature>
<reference evidence="2" key="2">
    <citation type="journal article" date="2015" name="Data Brief">
        <title>Shoot transcriptome of the giant reed, Arundo donax.</title>
        <authorList>
            <person name="Barrero R.A."/>
            <person name="Guerrero F.D."/>
            <person name="Moolhuijzen P."/>
            <person name="Goolsby J.A."/>
            <person name="Tidwell J."/>
            <person name="Bellgard S.E."/>
            <person name="Bellgard M.I."/>
        </authorList>
    </citation>
    <scope>NUCLEOTIDE SEQUENCE</scope>
    <source>
        <tissue evidence="2">Shoot tissue taken approximately 20 cm above the soil surface</tissue>
    </source>
</reference>
<name>A0A0A9EJT7_ARUDO</name>
<organism evidence="2">
    <name type="scientific">Arundo donax</name>
    <name type="common">Giant reed</name>
    <name type="synonym">Donax arundinaceus</name>
    <dbReference type="NCBI Taxonomy" id="35708"/>
    <lineage>
        <taxon>Eukaryota</taxon>
        <taxon>Viridiplantae</taxon>
        <taxon>Streptophyta</taxon>
        <taxon>Embryophyta</taxon>
        <taxon>Tracheophyta</taxon>
        <taxon>Spermatophyta</taxon>
        <taxon>Magnoliopsida</taxon>
        <taxon>Liliopsida</taxon>
        <taxon>Poales</taxon>
        <taxon>Poaceae</taxon>
        <taxon>PACMAD clade</taxon>
        <taxon>Arundinoideae</taxon>
        <taxon>Arundineae</taxon>
        <taxon>Arundo</taxon>
    </lineage>
</organism>